<keyword evidence="2" id="KW-1185">Reference proteome</keyword>
<dbReference type="EMBL" id="ACPB03007539">
    <property type="status" value="NOT_ANNOTATED_CDS"/>
    <property type="molecule type" value="Genomic_DNA"/>
</dbReference>
<proteinExistence type="predicted"/>
<dbReference type="AlphaFoldDB" id="T1HNQ9"/>
<evidence type="ECO:0000313" key="2">
    <source>
        <dbReference type="Proteomes" id="UP000015103"/>
    </source>
</evidence>
<dbReference type="InterPro" id="IPR007110">
    <property type="entry name" value="Ig-like_dom"/>
</dbReference>
<dbReference type="Gene3D" id="2.60.40.10">
    <property type="entry name" value="Immunoglobulins"/>
    <property type="match status" value="1"/>
</dbReference>
<dbReference type="Proteomes" id="UP000015103">
    <property type="component" value="Unassembled WGS sequence"/>
</dbReference>
<evidence type="ECO:0000313" key="1">
    <source>
        <dbReference type="EnsemblMetazoa" id="RPRC005683-PA"/>
    </source>
</evidence>
<organism evidence="1 2">
    <name type="scientific">Rhodnius prolixus</name>
    <name type="common">Triatomid bug</name>
    <dbReference type="NCBI Taxonomy" id="13249"/>
    <lineage>
        <taxon>Eukaryota</taxon>
        <taxon>Metazoa</taxon>
        <taxon>Ecdysozoa</taxon>
        <taxon>Arthropoda</taxon>
        <taxon>Hexapoda</taxon>
        <taxon>Insecta</taxon>
        <taxon>Pterygota</taxon>
        <taxon>Neoptera</taxon>
        <taxon>Paraneoptera</taxon>
        <taxon>Hemiptera</taxon>
        <taxon>Heteroptera</taxon>
        <taxon>Panheteroptera</taxon>
        <taxon>Cimicomorpha</taxon>
        <taxon>Reduviidae</taxon>
        <taxon>Triatominae</taxon>
        <taxon>Rhodnius</taxon>
    </lineage>
</organism>
<dbReference type="VEuPathDB" id="VectorBase:RPRC005683"/>
<name>T1HNQ9_RHOPR</name>
<accession>T1HNQ9</accession>
<dbReference type="HOGENOM" id="CLU_1898801_0_0_1"/>
<protein>
    <submittedName>
        <fullName evidence="1">Ig-like domain-containing protein</fullName>
    </submittedName>
</protein>
<dbReference type="InterPro" id="IPR036179">
    <property type="entry name" value="Ig-like_dom_sf"/>
</dbReference>
<dbReference type="InterPro" id="IPR013783">
    <property type="entry name" value="Ig-like_fold"/>
</dbReference>
<dbReference type="EnsemblMetazoa" id="RPRC005683-RA">
    <property type="protein sequence ID" value="RPRC005683-PA"/>
    <property type="gene ID" value="RPRC005683"/>
</dbReference>
<sequence length="134" mass="14706">MDSCDSCLENTPPSIKETAENVISNVNTSHTSSDTIVGQCCCLEMLLTEPAEMTSVLEGETARLNCTTLPGLAVHWELKSIPLDISYRRYMDGTDLVVARVLHDQDRGPFTCVVTNTTTGQSITSRQAFLDITY</sequence>
<dbReference type="InParanoid" id="T1HNQ9"/>
<dbReference type="SUPFAM" id="SSF48726">
    <property type="entry name" value="Immunoglobulin"/>
    <property type="match status" value="1"/>
</dbReference>
<dbReference type="eggNOG" id="KOG4475">
    <property type="taxonomic scope" value="Eukaryota"/>
</dbReference>
<reference evidence="1" key="1">
    <citation type="submission" date="2015-05" db="UniProtKB">
        <authorList>
            <consortium name="EnsemblMetazoa"/>
        </authorList>
    </citation>
    <scope>IDENTIFICATION</scope>
</reference>
<dbReference type="PROSITE" id="PS50835">
    <property type="entry name" value="IG_LIKE"/>
    <property type="match status" value="1"/>
</dbReference>